<dbReference type="GO" id="GO:0051213">
    <property type="term" value="F:dioxygenase activity"/>
    <property type="evidence" value="ECO:0007669"/>
    <property type="project" value="UniProtKB-KW"/>
</dbReference>
<dbReference type="EMBL" id="JACIIG010000002">
    <property type="protein sequence ID" value="MBB4566810.1"/>
    <property type="molecule type" value="Genomic_DNA"/>
</dbReference>
<evidence type="ECO:0000313" key="3">
    <source>
        <dbReference type="Proteomes" id="UP000543836"/>
    </source>
</evidence>
<dbReference type="OrthoDB" id="5243302at2"/>
<gene>
    <name evidence="2" type="ORF">GGE60_000911</name>
</gene>
<dbReference type="AlphaFoldDB" id="A0A7W6ZQQ3"/>
<dbReference type="InterPro" id="IPR029068">
    <property type="entry name" value="Glyas_Bleomycin-R_OHBP_Dase"/>
</dbReference>
<dbReference type="Proteomes" id="UP000543836">
    <property type="component" value="Unassembled WGS sequence"/>
</dbReference>
<sequence>MSLLALHHVAIITADLGQSLPFYCHVFGLAQIPRPDFQVDGAWLACGALQIHLIVNPAGTFRKSPAIDRNDWHFAFRTDDFDGVVKRLTDRGFREDLPQGDPKCLLIFRSGPADFPQLYLRDPDLNVVEVNGAL</sequence>
<dbReference type="Pfam" id="PF00903">
    <property type="entry name" value="Glyoxalase"/>
    <property type="match status" value="1"/>
</dbReference>
<dbReference type="PROSITE" id="PS51819">
    <property type="entry name" value="VOC"/>
    <property type="match status" value="1"/>
</dbReference>
<comment type="caution">
    <text evidence="2">The sequence shown here is derived from an EMBL/GenBank/DDBJ whole genome shotgun (WGS) entry which is preliminary data.</text>
</comment>
<feature type="domain" description="VOC" evidence="1">
    <location>
        <begin position="5"/>
        <end position="133"/>
    </location>
</feature>
<evidence type="ECO:0000259" key="1">
    <source>
        <dbReference type="PROSITE" id="PS51819"/>
    </source>
</evidence>
<keyword evidence="2" id="KW-0223">Dioxygenase</keyword>
<dbReference type="Gene3D" id="3.10.180.10">
    <property type="entry name" value="2,3-Dihydroxybiphenyl 1,2-Dioxygenase, domain 1"/>
    <property type="match status" value="1"/>
</dbReference>
<proteinExistence type="predicted"/>
<dbReference type="RefSeq" id="WP_028750400.1">
    <property type="nucleotide sequence ID" value="NZ_JACIIG010000002.1"/>
</dbReference>
<name>A0A7W6ZQQ3_9HYPH</name>
<accession>A0A7W6ZQQ3</accession>
<dbReference type="PANTHER" id="PTHR46142">
    <property type="match status" value="1"/>
</dbReference>
<dbReference type="InterPro" id="IPR037523">
    <property type="entry name" value="VOC_core"/>
</dbReference>
<dbReference type="PANTHER" id="PTHR46142:SF3">
    <property type="entry name" value="F18B13.24 PROTEIN"/>
    <property type="match status" value="1"/>
</dbReference>
<protein>
    <submittedName>
        <fullName evidence="2">Catechol 2,3-dioxygenase-like lactoylglutathione lyase family enzyme</fullName>
    </submittedName>
</protein>
<dbReference type="GO" id="GO:0016829">
    <property type="term" value="F:lyase activity"/>
    <property type="evidence" value="ECO:0007669"/>
    <property type="project" value="UniProtKB-KW"/>
</dbReference>
<keyword evidence="2" id="KW-0560">Oxidoreductase</keyword>
<organism evidence="2 3">
    <name type="scientific">Rhizobium leucaenae</name>
    <dbReference type="NCBI Taxonomy" id="29450"/>
    <lineage>
        <taxon>Bacteria</taxon>
        <taxon>Pseudomonadati</taxon>
        <taxon>Pseudomonadota</taxon>
        <taxon>Alphaproteobacteria</taxon>
        <taxon>Hyphomicrobiales</taxon>
        <taxon>Rhizobiaceae</taxon>
        <taxon>Rhizobium/Agrobacterium group</taxon>
        <taxon>Rhizobium</taxon>
    </lineage>
</organism>
<dbReference type="SUPFAM" id="SSF54593">
    <property type="entry name" value="Glyoxalase/Bleomycin resistance protein/Dihydroxybiphenyl dioxygenase"/>
    <property type="match status" value="1"/>
</dbReference>
<keyword evidence="3" id="KW-1185">Reference proteome</keyword>
<reference evidence="2 3" key="1">
    <citation type="submission" date="2020-08" db="EMBL/GenBank/DDBJ databases">
        <title>Genomic Encyclopedia of Type Strains, Phase IV (KMG-V): Genome sequencing to study the core and pangenomes of soil and plant-associated prokaryotes.</title>
        <authorList>
            <person name="Whitman W."/>
        </authorList>
    </citation>
    <scope>NUCLEOTIDE SEQUENCE [LARGE SCALE GENOMIC DNA]</scope>
    <source>
        <strain evidence="2 3">SEMIA 492</strain>
    </source>
</reference>
<evidence type="ECO:0000313" key="2">
    <source>
        <dbReference type="EMBL" id="MBB4566810.1"/>
    </source>
</evidence>
<keyword evidence="2" id="KW-0456">Lyase</keyword>
<dbReference type="InterPro" id="IPR004360">
    <property type="entry name" value="Glyas_Fos-R_dOase_dom"/>
</dbReference>